<organism evidence="7 8">
    <name type="scientific">Planococcus rifietoensis</name>
    <dbReference type="NCBI Taxonomy" id="200991"/>
    <lineage>
        <taxon>Bacteria</taxon>
        <taxon>Bacillati</taxon>
        <taxon>Bacillota</taxon>
        <taxon>Bacilli</taxon>
        <taxon>Bacillales</taxon>
        <taxon>Caryophanaceae</taxon>
        <taxon>Planococcus</taxon>
    </lineage>
</organism>
<evidence type="ECO:0000256" key="5">
    <source>
        <dbReference type="ARBA" id="ARBA00023002"/>
    </source>
</evidence>
<evidence type="ECO:0000313" key="8">
    <source>
        <dbReference type="Proteomes" id="UP000067683"/>
    </source>
</evidence>
<dbReference type="KEGG" id="prt:AUC31_01670"/>
<sequence>MKIIVLVGGGHAHLHALSQFAKKPREDVQLVLVSPAVYQYYSGMFSGFTEGLYDLDEIRIDLKRLAEKIGSAFYQDAICAIDPKSRILIGQSGKAYPYDAVSFDIGSQTNSPETLRKYISPIKPNYHFPEQLLKFRESAKPVIVGGGASGVELAFSVQAWRKRRHFTAVPLLLSSGALLSAQGATASKKIEAIAREKELPFFTDVTIDDIDRNSVTAKSGASYPQSDVLWLTGPKSPDLFEHSGMPVDRDGFLAVHSTLQSTRYAEVFGAGDCISIDRYPDLAKNGVYAVRQGPVLWDNLLNFLDGNPLSSFIPQKRYVAILSTGGGEAFLTYGRWSMHGKFPWKLKQRIDKKFMKAYQTIYN</sequence>
<evidence type="ECO:0000313" key="7">
    <source>
        <dbReference type="EMBL" id="ALS74037.1"/>
    </source>
</evidence>
<name>A0A0U2ZA82_9BACL</name>
<reference evidence="7" key="1">
    <citation type="submission" date="2016-01" db="EMBL/GenBank/DDBJ databases">
        <title>Complete genome of Planococcus rifietoensis type strain M8.</title>
        <authorList>
            <person name="See-Too W.S."/>
        </authorList>
    </citation>
    <scope>NUCLEOTIDE SEQUENCE [LARGE SCALE GENOMIC DNA]</scope>
    <source>
        <strain evidence="7">M8</strain>
    </source>
</reference>
<feature type="domain" description="FAD/NAD(P)-binding" evidence="6">
    <location>
        <begin position="4"/>
        <end position="287"/>
    </location>
</feature>
<evidence type="ECO:0000259" key="6">
    <source>
        <dbReference type="Pfam" id="PF07992"/>
    </source>
</evidence>
<evidence type="ECO:0000256" key="1">
    <source>
        <dbReference type="ARBA" id="ARBA00001974"/>
    </source>
</evidence>
<dbReference type="Gene3D" id="3.50.50.100">
    <property type="match status" value="1"/>
</dbReference>
<dbReference type="GO" id="GO:0019646">
    <property type="term" value="P:aerobic electron transport chain"/>
    <property type="evidence" value="ECO:0007669"/>
    <property type="project" value="TreeGrafter"/>
</dbReference>
<comment type="cofactor">
    <cofactor evidence="1">
        <name>FAD</name>
        <dbReference type="ChEBI" id="CHEBI:57692"/>
    </cofactor>
</comment>
<dbReference type="Proteomes" id="UP000067683">
    <property type="component" value="Chromosome"/>
</dbReference>
<protein>
    <submittedName>
        <fullName evidence="7">Pyridine nucleotide-disulfide oxidoreductase</fullName>
    </submittedName>
</protein>
<dbReference type="OrthoDB" id="9772934at2"/>
<evidence type="ECO:0000256" key="4">
    <source>
        <dbReference type="ARBA" id="ARBA00022827"/>
    </source>
</evidence>
<dbReference type="InterPro" id="IPR023753">
    <property type="entry name" value="FAD/NAD-binding_dom"/>
</dbReference>
<keyword evidence="5" id="KW-0560">Oxidoreductase</keyword>
<evidence type="ECO:0000256" key="3">
    <source>
        <dbReference type="ARBA" id="ARBA00022630"/>
    </source>
</evidence>
<evidence type="ECO:0000256" key="2">
    <source>
        <dbReference type="ARBA" id="ARBA00005272"/>
    </source>
</evidence>
<dbReference type="EMBL" id="CP013659">
    <property type="protein sequence ID" value="ALS74037.1"/>
    <property type="molecule type" value="Genomic_DNA"/>
</dbReference>
<dbReference type="PRINTS" id="PR00368">
    <property type="entry name" value="FADPNR"/>
</dbReference>
<dbReference type="AlphaFoldDB" id="A0A0U2ZA82"/>
<dbReference type="InterPro" id="IPR036188">
    <property type="entry name" value="FAD/NAD-bd_sf"/>
</dbReference>
<dbReference type="PANTHER" id="PTHR42913:SF9">
    <property type="entry name" value="SLR1591 PROTEIN"/>
    <property type="match status" value="1"/>
</dbReference>
<dbReference type="RefSeq" id="WP_058380745.1">
    <property type="nucleotide sequence ID" value="NZ_CP013659.2"/>
</dbReference>
<comment type="similarity">
    <text evidence="2">Belongs to the NADH dehydrogenase family.</text>
</comment>
<proteinExistence type="inferred from homology"/>
<accession>A0A0U2ZA82</accession>
<dbReference type="SUPFAM" id="SSF51905">
    <property type="entry name" value="FAD/NAD(P)-binding domain"/>
    <property type="match status" value="2"/>
</dbReference>
<keyword evidence="4" id="KW-0274">FAD</keyword>
<dbReference type="PANTHER" id="PTHR42913">
    <property type="entry name" value="APOPTOSIS-INDUCING FACTOR 1"/>
    <property type="match status" value="1"/>
</dbReference>
<keyword evidence="3" id="KW-0285">Flavoprotein</keyword>
<gene>
    <name evidence="7" type="ORF">AUC31_01670</name>
</gene>
<dbReference type="STRING" id="200991.AUC31_01670"/>
<keyword evidence="8" id="KW-1185">Reference proteome</keyword>
<dbReference type="InterPro" id="IPR051169">
    <property type="entry name" value="NADH-Q_oxidoreductase"/>
</dbReference>
<dbReference type="GO" id="GO:0003955">
    <property type="term" value="F:NAD(P)H dehydrogenase (quinone) activity"/>
    <property type="evidence" value="ECO:0007669"/>
    <property type="project" value="TreeGrafter"/>
</dbReference>
<dbReference type="Pfam" id="PF07992">
    <property type="entry name" value="Pyr_redox_2"/>
    <property type="match status" value="1"/>
</dbReference>